<dbReference type="AlphaFoldDB" id="A0AAN9XX74"/>
<feature type="compositionally biased region" description="Low complexity" evidence="1">
    <location>
        <begin position="29"/>
        <end position="46"/>
    </location>
</feature>
<dbReference type="EMBL" id="JAYMYS010000001">
    <property type="protein sequence ID" value="KAK7412532.1"/>
    <property type="molecule type" value="Genomic_DNA"/>
</dbReference>
<evidence type="ECO:0000313" key="2">
    <source>
        <dbReference type="EMBL" id="KAK7412532.1"/>
    </source>
</evidence>
<proteinExistence type="predicted"/>
<keyword evidence="3" id="KW-1185">Reference proteome</keyword>
<comment type="caution">
    <text evidence="2">The sequence shown here is derived from an EMBL/GenBank/DDBJ whole genome shotgun (WGS) entry which is preliminary data.</text>
</comment>
<accession>A0AAN9XX74</accession>
<evidence type="ECO:0000313" key="3">
    <source>
        <dbReference type="Proteomes" id="UP001386955"/>
    </source>
</evidence>
<name>A0AAN9XX74_PSOTE</name>
<gene>
    <name evidence="2" type="ORF">VNO78_03996</name>
</gene>
<sequence>MFVRGAGSSVSVIAASIWYRPSQCKANGATPRTSAPPSAATAANGAPSPCKTLRFCYCILSKLLIFYYIQVYIVEEV</sequence>
<reference evidence="2 3" key="1">
    <citation type="submission" date="2024-01" db="EMBL/GenBank/DDBJ databases">
        <title>The genomes of 5 underutilized Papilionoideae crops provide insights into root nodulation and disease resistanc.</title>
        <authorList>
            <person name="Jiang F."/>
        </authorList>
    </citation>
    <scope>NUCLEOTIDE SEQUENCE [LARGE SCALE GENOMIC DNA]</scope>
    <source>
        <strain evidence="2">DUOXIRENSHENG_FW03</strain>
        <tissue evidence="2">Leaves</tissue>
    </source>
</reference>
<protein>
    <submittedName>
        <fullName evidence="2">Uncharacterized protein</fullName>
    </submittedName>
</protein>
<organism evidence="2 3">
    <name type="scientific">Psophocarpus tetragonolobus</name>
    <name type="common">Winged bean</name>
    <name type="synonym">Dolichos tetragonolobus</name>
    <dbReference type="NCBI Taxonomy" id="3891"/>
    <lineage>
        <taxon>Eukaryota</taxon>
        <taxon>Viridiplantae</taxon>
        <taxon>Streptophyta</taxon>
        <taxon>Embryophyta</taxon>
        <taxon>Tracheophyta</taxon>
        <taxon>Spermatophyta</taxon>
        <taxon>Magnoliopsida</taxon>
        <taxon>eudicotyledons</taxon>
        <taxon>Gunneridae</taxon>
        <taxon>Pentapetalae</taxon>
        <taxon>rosids</taxon>
        <taxon>fabids</taxon>
        <taxon>Fabales</taxon>
        <taxon>Fabaceae</taxon>
        <taxon>Papilionoideae</taxon>
        <taxon>50 kb inversion clade</taxon>
        <taxon>NPAAA clade</taxon>
        <taxon>indigoferoid/millettioid clade</taxon>
        <taxon>Phaseoleae</taxon>
        <taxon>Psophocarpus</taxon>
    </lineage>
</organism>
<dbReference type="Proteomes" id="UP001386955">
    <property type="component" value="Unassembled WGS sequence"/>
</dbReference>
<evidence type="ECO:0000256" key="1">
    <source>
        <dbReference type="SAM" id="MobiDB-lite"/>
    </source>
</evidence>
<feature type="region of interest" description="Disordered" evidence="1">
    <location>
        <begin position="26"/>
        <end position="46"/>
    </location>
</feature>